<dbReference type="AlphaFoldDB" id="A0A210QMP4"/>
<dbReference type="Proteomes" id="UP000242188">
    <property type="component" value="Unassembled WGS sequence"/>
</dbReference>
<dbReference type="SUPFAM" id="SSF56219">
    <property type="entry name" value="DNase I-like"/>
    <property type="match status" value="1"/>
</dbReference>
<accession>A0A210QMP4</accession>
<evidence type="ECO:0000313" key="2">
    <source>
        <dbReference type="EMBL" id="OWF50004.1"/>
    </source>
</evidence>
<gene>
    <name evidence="2" type="ORF">KP79_PYT00938</name>
</gene>
<dbReference type="Gene3D" id="3.60.10.10">
    <property type="entry name" value="Endonuclease/exonuclease/phosphatase"/>
    <property type="match status" value="1"/>
</dbReference>
<dbReference type="PANTHER" id="PTHR12121:SF34">
    <property type="entry name" value="PROTEIN ANGEL"/>
    <property type="match status" value="1"/>
</dbReference>
<name>A0A210QMP4_MIZYE</name>
<organism evidence="2 3">
    <name type="scientific">Mizuhopecten yessoensis</name>
    <name type="common">Japanese scallop</name>
    <name type="synonym">Patinopecten yessoensis</name>
    <dbReference type="NCBI Taxonomy" id="6573"/>
    <lineage>
        <taxon>Eukaryota</taxon>
        <taxon>Metazoa</taxon>
        <taxon>Spiralia</taxon>
        <taxon>Lophotrochozoa</taxon>
        <taxon>Mollusca</taxon>
        <taxon>Bivalvia</taxon>
        <taxon>Autobranchia</taxon>
        <taxon>Pteriomorphia</taxon>
        <taxon>Pectinida</taxon>
        <taxon>Pectinoidea</taxon>
        <taxon>Pectinidae</taxon>
        <taxon>Mizuhopecten</taxon>
    </lineage>
</organism>
<dbReference type="OrthoDB" id="10253982at2759"/>
<dbReference type="InterPro" id="IPR005135">
    <property type="entry name" value="Endo/exonuclease/phosphatase"/>
</dbReference>
<dbReference type="PANTHER" id="PTHR12121">
    <property type="entry name" value="CARBON CATABOLITE REPRESSOR PROTEIN 4"/>
    <property type="match status" value="1"/>
</dbReference>
<dbReference type="EMBL" id="NEDP02002817">
    <property type="protein sequence ID" value="OWF50004.1"/>
    <property type="molecule type" value="Genomic_DNA"/>
</dbReference>
<proteinExistence type="predicted"/>
<evidence type="ECO:0000313" key="3">
    <source>
        <dbReference type="Proteomes" id="UP000242188"/>
    </source>
</evidence>
<protein>
    <submittedName>
        <fullName evidence="2">Glucose-repressible alcohol dehydrogenase transcriptional effector</fullName>
    </submittedName>
</protein>
<evidence type="ECO:0000259" key="1">
    <source>
        <dbReference type="Pfam" id="PF03372"/>
    </source>
</evidence>
<reference evidence="2 3" key="1">
    <citation type="journal article" date="2017" name="Nat. Ecol. Evol.">
        <title>Scallop genome provides insights into evolution of bilaterian karyotype and development.</title>
        <authorList>
            <person name="Wang S."/>
            <person name="Zhang J."/>
            <person name="Jiao W."/>
            <person name="Li J."/>
            <person name="Xun X."/>
            <person name="Sun Y."/>
            <person name="Guo X."/>
            <person name="Huan P."/>
            <person name="Dong B."/>
            <person name="Zhang L."/>
            <person name="Hu X."/>
            <person name="Sun X."/>
            <person name="Wang J."/>
            <person name="Zhao C."/>
            <person name="Wang Y."/>
            <person name="Wang D."/>
            <person name="Huang X."/>
            <person name="Wang R."/>
            <person name="Lv J."/>
            <person name="Li Y."/>
            <person name="Zhang Z."/>
            <person name="Liu B."/>
            <person name="Lu W."/>
            <person name="Hui Y."/>
            <person name="Liang J."/>
            <person name="Zhou Z."/>
            <person name="Hou R."/>
            <person name="Li X."/>
            <person name="Liu Y."/>
            <person name="Li H."/>
            <person name="Ning X."/>
            <person name="Lin Y."/>
            <person name="Zhao L."/>
            <person name="Xing Q."/>
            <person name="Dou J."/>
            <person name="Li Y."/>
            <person name="Mao J."/>
            <person name="Guo H."/>
            <person name="Dou H."/>
            <person name="Li T."/>
            <person name="Mu C."/>
            <person name="Jiang W."/>
            <person name="Fu Q."/>
            <person name="Fu X."/>
            <person name="Miao Y."/>
            <person name="Liu J."/>
            <person name="Yu Q."/>
            <person name="Li R."/>
            <person name="Liao H."/>
            <person name="Li X."/>
            <person name="Kong Y."/>
            <person name="Jiang Z."/>
            <person name="Chourrout D."/>
            <person name="Li R."/>
            <person name="Bao Z."/>
        </authorList>
    </citation>
    <scope>NUCLEOTIDE SEQUENCE [LARGE SCALE GENOMIC DNA]</scope>
    <source>
        <strain evidence="2 3">PY_sf001</strain>
    </source>
</reference>
<feature type="domain" description="Endonuclease/exonuclease/phosphatase" evidence="1">
    <location>
        <begin position="30"/>
        <end position="350"/>
    </location>
</feature>
<keyword evidence="3" id="KW-1185">Reference proteome</keyword>
<comment type="caution">
    <text evidence="2">The sequence shown here is derived from an EMBL/GenBank/DDBJ whole genome shotgun (WGS) entry which is preliminary data.</text>
</comment>
<dbReference type="GO" id="GO:0000175">
    <property type="term" value="F:3'-5'-RNA exonuclease activity"/>
    <property type="evidence" value="ECO:0007669"/>
    <property type="project" value="TreeGrafter"/>
</dbReference>
<sequence>MSVPESFRHREMVSNEDKITRGSEEFSVVTYNLLAACHVPRWDYSYTKADPKTLQLSYRHEILMKEVIYLDNDIICFQEVGPTYWKETLEADMKRLGYMGVFVRKKEDNDYYDEGCATFWKNTKFTLEEKKKFYLGDVAGKIMESLNLSDDPEITSLLKTRYIDRADILLVTKLKSAVSGDVVVVANTHIVWGTESLTDVRALQCRCSKLCLSRYIADQPYCCIFCGDFNSTPESLAYTLVQGKQPEGDLEQALKPALDDQKLKVFPAFQRLLESFPTDDLSLQSAYKSCVGKEPSVTHFDNGLPYTFDYIFYGCQSPGKTLTSSSVIGFPEVDTWTQTFPPDDHFPSDHLPVTGLFRLNEK</sequence>
<dbReference type="Pfam" id="PF03372">
    <property type="entry name" value="Exo_endo_phos"/>
    <property type="match status" value="1"/>
</dbReference>
<dbReference type="InterPro" id="IPR050410">
    <property type="entry name" value="CCR4/nocturin_mRNA_transcr"/>
</dbReference>
<dbReference type="InterPro" id="IPR036691">
    <property type="entry name" value="Endo/exonu/phosph_ase_sf"/>
</dbReference>
<dbReference type="STRING" id="6573.A0A210QMP4"/>